<sequence length="460" mass="53202">MKVTNNQNANYIKLTTSVEENGYANSISEIKSIKNSTPTVPSKASIPPIPKPRKSVQKKIMADIQAIRVEQNSTINKIELNRINFSKRNKLEMGENEYQKEKGEFLNKNSECIDWMYNLYTTEIALIEKYKKASINDKSAETKKEIASLEKRESKIPQDLKKIILQGRSKYGLNKFHLDADITPNMECSYKTIYSENDRIKDIYSIKDIDRPKTSRKNMNNYAKECGAIVIKIPKQSTGALHDAIFLTDIGGGCHALSEQNIIECSQGRTIADAILLNGKLIMSEVNKIITRQNKFHACYLESIDKGDKLEEERLLEHNLIKNGAFVHSTKKIRLSLNNFEYKIDKKSRREFVSGLIESITSNNENKNIYNMVSLFETEDDIGHSISINNIYNQENAKITIFWDPNHDLFIFDNQEKFKSYFSNLLLDNCYDPNNNKYDFSYERYKNYDVTFTKSYLHKQ</sequence>
<dbReference type="EMBL" id="CP016303">
    <property type="protein sequence ID" value="ASX25773.1"/>
    <property type="molecule type" value="Genomic_DNA"/>
</dbReference>
<reference evidence="2 3" key="2">
    <citation type="submission" date="2017-09" db="EMBL/GenBank/DDBJ databases">
        <title>The genome of whitefly Bemisia tabaci, a global crop pest, provides novel insights into virus transmission, host adaptation and insecticide resistance.</title>
        <authorList>
            <person name="Kaur N."/>
            <person name="Kliot A."/>
            <person name="Pinheiro P.V."/>
            <person name="Luan J."/>
            <person name="Zheng Y."/>
            <person name="Liu W."/>
            <person name="Sun H."/>
            <person name="Yang X."/>
            <person name="Xu Y."/>
            <person name="Luo Y."/>
            <person name="Kruse A."/>
            <person name="Fisher T.W."/>
            <person name="Nelson D.R."/>
            <person name="Elimelech M."/>
            <person name="MacCoss M."/>
            <person name="Johnson R."/>
            <person name="Cohen E."/>
            <person name="Hunter W.B."/>
            <person name="Brown J.K."/>
            <person name="Jander G."/>
            <person name="Cilia M."/>
            <person name="Douglas A.E."/>
            <person name="Ghanim M."/>
            <person name="Simmons A.M."/>
            <person name="Wintermantel W.M."/>
            <person name="Ling K.-S."/>
            <person name="Fei Z."/>
        </authorList>
    </citation>
    <scope>NUCLEOTIDE SEQUENCE [LARGE SCALE GENOMIC DNA]</scope>
    <source>
        <strain evidence="2 3">MEAM1</strain>
    </source>
</reference>
<evidence type="ECO:0000313" key="3">
    <source>
        <dbReference type="Proteomes" id="UP000216438"/>
    </source>
</evidence>
<reference evidence="3" key="1">
    <citation type="submission" date="2016-06" db="EMBL/GenBank/DDBJ databases">
        <authorList>
            <person name="Chen W."/>
            <person name="Hasegawa D.K."/>
        </authorList>
    </citation>
    <scope>NUCLEOTIDE SEQUENCE [LARGE SCALE GENOMIC DNA]</scope>
    <source>
        <strain evidence="3">MEAM1</strain>
    </source>
</reference>
<feature type="compositionally biased region" description="Low complexity" evidence="1">
    <location>
        <begin position="36"/>
        <end position="46"/>
    </location>
</feature>
<dbReference type="Proteomes" id="UP000216438">
    <property type="component" value="Chromosome"/>
</dbReference>
<organism evidence="2 3">
    <name type="scientific">Candidatus Hamiltonella defensa</name>
    <name type="common">Bemisia tabaci</name>
    <dbReference type="NCBI Taxonomy" id="672795"/>
    <lineage>
        <taxon>Bacteria</taxon>
        <taxon>Pseudomonadati</taxon>
        <taxon>Pseudomonadota</taxon>
        <taxon>Gammaproteobacteria</taxon>
        <taxon>Enterobacterales</taxon>
        <taxon>Enterobacteriaceae</taxon>
        <taxon>aphid secondary symbionts</taxon>
        <taxon>Candidatus Williamhamiltonella</taxon>
    </lineage>
</organism>
<evidence type="ECO:0000256" key="1">
    <source>
        <dbReference type="SAM" id="MobiDB-lite"/>
    </source>
</evidence>
<dbReference type="AlphaFoldDB" id="A0A249DW43"/>
<gene>
    <name evidence="2" type="ORF">BA171_00985</name>
</gene>
<dbReference type="RefSeq" id="WP_016858094.1">
    <property type="nucleotide sequence ID" value="NZ_CP016303.1"/>
</dbReference>
<accession>A0A249DW43</accession>
<protein>
    <submittedName>
        <fullName evidence="2">Uncharacterized protein</fullName>
    </submittedName>
</protein>
<evidence type="ECO:0000313" key="2">
    <source>
        <dbReference type="EMBL" id="ASX25773.1"/>
    </source>
</evidence>
<name>A0A249DW43_9ENTR</name>
<proteinExistence type="predicted"/>
<feature type="region of interest" description="Disordered" evidence="1">
    <location>
        <begin position="36"/>
        <end position="55"/>
    </location>
</feature>